<dbReference type="RefSeq" id="XP_007914153.1">
    <property type="nucleotide sequence ID" value="XM_007915962.1"/>
</dbReference>
<dbReference type="HOGENOM" id="CLU_039329_2_1_1"/>
<keyword evidence="5 8" id="KW-0456">Lyase</keyword>
<dbReference type="AlphaFoldDB" id="R8BPE8"/>
<dbReference type="GO" id="GO:0019748">
    <property type="term" value="P:secondary metabolic process"/>
    <property type="evidence" value="ECO:0007669"/>
    <property type="project" value="TreeGrafter"/>
</dbReference>
<evidence type="ECO:0000256" key="1">
    <source>
        <dbReference type="ARBA" id="ARBA00005871"/>
    </source>
</evidence>
<dbReference type="OrthoDB" id="2832284at2759"/>
<dbReference type="Gene3D" id="3.20.20.140">
    <property type="entry name" value="Metal-dependent hydrolases"/>
    <property type="match status" value="1"/>
</dbReference>
<dbReference type="GO" id="GO:0047596">
    <property type="term" value="F:6-methylsalicylate decarboxylase activity"/>
    <property type="evidence" value="ECO:0007669"/>
    <property type="project" value="UniProtKB-EC"/>
</dbReference>
<feature type="domain" description="Amidohydrolase-related" evidence="9">
    <location>
        <begin position="6"/>
        <end position="311"/>
    </location>
</feature>
<dbReference type="GO" id="GO:0005829">
    <property type="term" value="C:cytosol"/>
    <property type="evidence" value="ECO:0007669"/>
    <property type="project" value="TreeGrafter"/>
</dbReference>
<evidence type="ECO:0000256" key="3">
    <source>
        <dbReference type="ARBA" id="ARBA00022793"/>
    </source>
</evidence>
<keyword evidence="2" id="KW-0479">Metal-binding</keyword>
<accession>R8BPE8</accession>
<dbReference type="SUPFAM" id="SSF51556">
    <property type="entry name" value="Metallo-dependent hydrolases"/>
    <property type="match status" value="1"/>
</dbReference>
<evidence type="ECO:0000256" key="7">
    <source>
        <dbReference type="ARBA" id="ARBA00038889"/>
    </source>
</evidence>
<dbReference type="PANTHER" id="PTHR21240:SF29">
    <property type="entry name" value="AMIDOHYDROLASE-RELATED DOMAIN-CONTAINING PROTEIN"/>
    <property type="match status" value="1"/>
</dbReference>
<dbReference type="GO" id="GO:0016787">
    <property type="term" value="F:hydrolase activity"/>
    <property type="evidence" value="ECO:0007669"/>
    <property type="project" value="UniProtKB-KW"/>
</dbReference>
<dbReference type="GeneID" id="19323637"/>
<keyword evidence="4" id="KW-0862">Zinc</keyword>
<dbReference type="InterPro" id="IPR032465">
    <property type="entry name" value="ACMSD"/>
</dbReference>
<evidence type="ECO:0000259" key="9">
    <source>
        <dbReference type="Pfam" id="PF04909"/>
    </source>
</evidence>
<evidence type="ECO:0000256" key="2">
    <source>
        <dbReference type="ARBA" id="ARBA00022723"/>
    </source>
</evidence>
<comment type="similarity">
    <text evidence="1">Belongs to the metallo-dependent hydrolases superfamily. ACMSD family.</text>
</comment>
<dbReference type="InterPro" id="IPR032466">
    <property type="entry name" value="Metal_Hydrolase"/>
</dbReference>
<evidence type="ECO:0000256" key="8">
    <source>
        <dbReference type="RuleBase" id="RU366045"/>
    </source>
</evidence>
<reference evidence="11" key="1">
    <citation type="journal article" date="2013" name="Genome Announc.">
        <title>Draft genome sequence of the ascomycete Phaeoacremonium aleophilum strain UCR-PA7, a causal agent of the esca disease complex in grapevines.</title>
        <authorList>
            <person name="Blanco-Ulate B."/>
            <person name="Rolshausen P."/>
            <person name="Cantu D."/>
        </authorList>
    </citation>
    <scope>NUCLEOTIDE SEQUENCE [LARGE SCALE GENOMIC DNA]</scope>
    <source>
        <strain evidence="11">UCR-PA7</strain>
    </source>
</reference>
<protein>
    <recommendedName>
        <fullName evidence="7">6-methylsalicylate decarboxylase</fullName>
        <ecNumber evidence="7">4.1.1.52</ecNumber>
    </recommendedName>
</protein>
<evidence type="ECO:0000256" key="5">
    <source>
        <dbReference type="ARBA" id="ARBA00023239"/>
    </source>
</evidence>
<name>R8BPE8_PHAM7</name>
<dbReference type="GO" id="GO:0046872">
    <property type="term" value="F:metal ion binding"/>
    <property type="evidence" value="ECO:0007669"/>
    <property type="project" value="UniProtKB-KW"/>
</dbReference>
<keyword evidence="10" id="KW-0378">Hydrolase</keyword>
<keyword evidence="11" id="KW-1185">Reference proteome</keyword>
<dbReference type="InterPro" id="IPR006680">
    <property type="entry name" value="Amidohydro-rel"/>
</dbReference>
<dbReference type="KEGG" id="tmn:UCRPA7_3301"/>
<organism evidence="10 11">
    <name type="scientific">Phaeoacremonium minimum (strain UCR-PA7)</name>
    <name type="common">Esca disease fungus</name>
    <name type="synonym">Togninia minima</name>
    <dbReference type="NCBI Taxonomy" id="1286976"/>
    <lineage>
        <taxon>Eukaryota</taxon>
        <taxon>Fungi</taxon>
        <taxon>Dikarya</taxon>
        <taxon>Ascomycota</taxon>
        <taxon>Pezizomycotina</taxon>
        <taxon>Sordariomycetes</taxon>
        <taxon>Sordariomycetidae</taxon>
        <taxon>Togniniales</taxon>
        <taxon>Togniniaceae</taxon>
        <taxon>Phaeoacremonium</taxon>
    </lineage>
</organism>
<evidence type="ECO:0000313" key="10">
    <source>
        <dbReference type="EMBL" id="EOO01175.1"/>
    </source>
</evidence>
<proteinExistence type="inferred from homology"/>
<dbReference type="eggNOG" id="KOG4245">
    <property type="taxonomic scope" value="Eukaryota"/>
</dbReference>
<evidence type="ECO:0000256" key="6">
    <source>
        <dbReference type="ARBA" id="ARBA00036832"/>
    </source>
</evidence>
<sequence length="315" mass="35581">MSPNRIDVHHHFVPEFYKDAVITSGGDPSGWQVPAWDLKIDADVNKKFQIGTTILSLTAPGACILKEPQAAADLARKTNELTAKIRDDNPKEYGFFAALPNLLDKEHTLKEIAYSLDVLKADGVTLFTRYGSDNHYLGHPDFKDIWDELNRRSAVILVHPTHPVDTAQVSGLPQPVIRYPFETTTTALDMIYNKTVKNNPNCKIILSHAGGTLPYLIGRPTSIFCKTEEEIAEFWEQARDFYYDVAVAGTENVLKILETFAKPDHILYGSDTPYANDDIINFHTTRLDKYEFADPKMWDAINRGNSLKLFPRLKN</sequence>
<dbReference type="EMBL" id="KB933041">
    <property type="protein sequence ID" value="EOO01175.1"/>
    <property type="molecule type" value="Genomic_DNA"/>
</dbReference>
<evidence type="ECO:0000256" key="4">
    <source>
        <dbReference type="ARBA" id="ARBA00022833"/>
    </source>
</evidence>
<gene>
    <name evidence="10" type="ORF">UCRPA7_3301</name>
</gene>
<dbReference type="PANTHER" id="PTHR21240">
    <property type="entry name" value="2-AMINO-3-CARBOXYLMUCONATE-6-SEMIALDEHYDE DECARBOXYLASE"/>
    <property type="match status" value="1"/>
</dbReference>
<evidence type="ECO:0000313" key="11">
    <source>
        <dbReference type="Proteomes" id="UP000014074"/>
    </source>
</evidence>
<keyword evidence="3 8" id="KW-0210">Decarboxylase</keyword>
<comment type="catalytic activity">
    <reaction evidence="6">
        <text>6-methylsalicylate + H(+) = 3-methylphenol + CO2</text>
        <dbReference type="Rhea" id="RHEA:23112"/>
        <dbReference type="ChEBI" id="CHEBI:15378"/>
        <dbReference type="ChEBI" id="CHEBI:16526"/>
        <dbReference type="ChEBI" id="CHEBI:17231"/>
        <dbReference type="ChEBI" id="CHEBI:36658"/>
        <dbReference type="EC" id="4.1.1.52"/>
    </reaction>
    <physiologicalReaction direction="left-to-right" evidence="6">
        <dbReference type="Rhea" id="RHEA:23113"/>
    </physiologicalReaction>
</comment>
<dbReference type="Proteomes" id="UP000014074">
    <property type="component" value="Unassembled WGS sequence"/>
</dbReference>
<dbReference type="Pfam" id="PF04909">
    <property type="entry name" value="Amidohydro_2"/>
    <property type="match status" value="1"/>
</dbReference>
<dbReference type="EC" id="4.1.1.52" evidence="7"/>